<name>A7VZ04_9FIRM</name>
<dbReference type="AlphaFoldDB" id="A7VZ04"/>
<dbReference type="NCBIfam" id="TIGR01764">
    <property type="entry name" value="excise"/>
    <property type="match status" value="1"/>
</dbReference>
<keyword evidence="5" id="KW-1185">Reference proteome</keyword>
<dbReference type="HOGENOM" id="CLU_140176_16_0_9"/>
<keyword evidence="3" id="KW-0238">DNA-binding</keyword>
<organism evidence="2 4">
    <name type="scientific">[Clostridium] leptum DSM 753</name>
    <dbReference type="NCBI Taxonomy" id="428125"/>
    <lineage>
        <taxon>Bacteria</taxon>
        <taxon>Bacillati</taxon>
        <taxon>Bacillota</taxon>
        <taxon>Clostridia</taxon>
        <taxon>Eubacteriales</taxon>
        <taxon>Oscillospiraceae</taxon>
        <taxon>Oscillospiraceae incertae sedis</taxon>
    </lineage>
</organism>
<dbReference type="InterPro" id="IPR041657">
    <property type="entry name" value="HTH_17"/>
</dbReference>
<reference evidence="3 5" key="3">
    <citation type="submission" date="2017-07" db="EMBL/GenBank/DDBJ databases">
        <title>Prevalence of linear plasmids in Cutibacterium (Propionibacterium) acnes isolates obtained from prostatic tissue.</title>
        <authorList>
            <person name="Davidsson S."/>
            <person name="Carlsson J."/>
            <person name="Molling P."/>
            <person name="Andren O."/>
            <person name="Andersson S.-O."/>
            <person name="Brzuszkiewicz E."/>
            <person name="Poehlein A."/>
            <person name="Al-Zeer M."/>
            <person name="Brinkmann V."/>
            <person name="Scavenius C."/>
            <person name="Nazipi S."/>
            <person name="Soderquist B."/>
            <person name="Bruggemann H."/>
        </authorList>
    </citation>
    <scope>NUCLEOTIDE SEQUENCE [LARGE SCALE GENOMIC DNA]</scope>
    <source>
        <strain evidence="3 5">DSM 753</strain>
    </source>
</reference>
<evidence type="ECO:0000313" key="4">
    <source>
        <dbReference type="Proteomes" id="UP000003490"/>
    </source>
</evidence>
<gene>
    <name evidence="3" type="ORF">CH238_04560</name>
    <name evidence="2" type="ORF">CLOLEP_03832</name>
</gene>
<evidence type="ECO:0000259" key="1">
    <source>
        <dbReference type="Pfam" id="PF12728"/>
    </source>
</evidence>
<dbReference type="Proteomes" id="UP000003490">
    <property type="component" value="Unassembled WGS sequence"/>
</dbReference>
<protein>
    <submittedName>
        <fullName evidence="2">DNA binding domain, excisionase family</fullName>
    </submittedName>
    <submittedName>
        <fullName evidence="3">DNA-binding protein</fullName>
    </submittedName>
</protein>
<sequence>MEAMKKSELKELYQMMFPEYPDIVTVRQLREMLGISRQLAYDLINDGELQAIKIGNNFKIPKVSVINFVTEEQKEAKSSA</sequence>
<dbReference type="OrthoDB" id="1655135at2"/>
<evidence type="ECO:0000313" key="3">
    <source>
        <dbReference type="EMBL" id="PEQ25305.1"/>
    </source>
</evidence>
<dbReference type="InterPro" id="IPR010093">
    <property type="entry name" value="SinI_DNA-bd"/>
</dbReference>
<dbReference type="EMBL" id="ABCB02000021">
    <property type="protein sequence ID" value="EDO59782.1"/>
    <property type="molecule type" value="Genomic_DNA"/>
</dbReference>
<feature type="domain" description="Helix-turn-helix" evidence="1">
    <location>
        <begin position="24"/>
        <end position="71"/>
    </location>
</feature>
<dbReference type="EMBL" id="NOXF01000002">
    <property type="protein sequence ID" value="PEQ25305.1"/>
    <property type="molecule type" value="Genomic_DNA"/>
</dbReference>
<reference evidence="2 4" key="1">
    <citation type="submission" date="2007-08" db="EMBL/GenBank/DDBJ databases">
        <title>Draft genome sequence of Clostridium leptum (DSM 753).</title>
        <authorList>
            <person name="Sudarsanam P."/>
            <person name="Ley R."/>
            <person name="Guruge J."/>
            <person name="Turnbaugh P.J."/>
            <person name="Mahowald M."/>
            <person name="Liep D."/>
            <person name="Gordon J."/>
        </authorList>
    </citation>
    <scope>NUCLEOTIDE SEQUENCE [LARGE SCALE GENOMIC DNA]</scope>
    <source>
        <strain evidence="2 4">DSM 753</strain>
    </source>
</reference>
<evidence type="ECO:0000313" key="5">
    <source>
        <dbReference type="Proteomes" id="UP000220611"/>
    </source>
</evidence>
<comment type="caution">
    <text evidence="2">The sequence shown here is derived from an EMBL/GenBank/DDBJ whole genome shotgun (WGS) entry which is preliminary data.</text>
</comment>
<dbReference type="GO" id="GO:0003677">
    <property type="term" value="F:DNA binding"/>
    <property type="evidence" value="ECO:0007669"/>
    <property type="project" value="UniProtKB-KW"/>
</dbReference>
<dbReference type="eggNOG" id="ENOG50334QE">
    <property type="taxonomic scope" value="Bacteria"/>
</dbReference>
<proteinExistence type="predicted"/>
<dbReference type="Proteomes" id="UP000220611">
    <property type="component" value="Unassembled WGS sequence"/>
</dbReference>
<accession>A7VZ04</accession>
<dbReference type="Pfam" id="PF12728">
    <property type="entry name" value="HTH_17"/>
    <property type="match status" value="1"/>
</dbReference>
<evidence type="ECO:0000313" key="2">
    <source>
        <dbReference type="EMBL" id="EDO59782.1"/>
    </source>
</evidence>
<reference evidence="2 4" key="2">
    <citation type="submission" date="2007-08" db="EMBL/GenBank/DDBJ databases">
        <authorList>
            <person name="Fulton L."/>
            <person name="Clifton S."/>
            <person name="Fulton B."/>
            <person name="Xu J."/>
            <person name="Minx P."/>
            <person name="Pepin K.H."/>
            <person name="Johnson M."/>
            <person name="Thiruvilangam P."/>
            <person name="Bhonagiri V."/>
            <person name="Nash W.E."/>
            <person name="Wang C."/>
            <person name="Mardis E.R."/>
            <person name="Wilson R.K."/>
        </authorList>
    </citation>
    <scope>NUCLEOTIDE SEQUENCE [LARGE SCALE GENOMIC DNA]</scope>
    <source>
        <strain evidence="2 4">DSM 753</strain>
    </source>
</reference>